<evidence type="ECO:0000256" key="1">
    <source>
        <dbReference type="SAM" id="MobiDB-lite"/>
    </source>
</evidence>
<sequence length="417" mass="45499">MEYLIVAAAAVVLVFLVRANLDAAVARRVLPVLLAAFVVRLVVHVLVMRSGVIDYGGDNLGYEGRAVGIVEYWRQEGFQFVTADEIDTLTSVAVPCQVFAIVIYLCGGLAPLACTAIVALLACALCIVIYRLARLVGADERSAFLVLVVTAFMPAFLLHTSDTYKDGFNAFLVVTSIGLGVSLSRRFDLHRLLMLVPLLWALWYVRPYMVFMCAVPLILGLVGLKSVFSPRRMLVFAMLLVSAVFVFGGVWEAQLEVAQEQLENGQSAAVRRANGDGRSGVVFEDGGDPWNALGSKVLYTLLSPFPWTEGGLILHLGKIDVLIWYFLLYSAARGCRRLWRRDRATLLILMSFIIPGTIVYASTMANIGLIFRQRIPIVLVTSVLAAVAWSRSSWGEEQPAAAPPCGRPADGGVSKVI</sequence>
<dbReference type="EMBL" id="JBHTEE010000001">
    <property type="protein sequence ID" value="MFC7598973.1"/>
    <property type="molecule type" value="Genomic_DNA"/>
</dbReference>
<protein>
    <recommendedName>
        <fullName evidence="5">Glycosyltransferase RgtA/B/C/D-like domain-containing protein</fullName>
    </recommendedName>
</protein>
<feature type="region of interest" description="Disordered" evidence="1">
    <location>
        <begin position="396"/>
        <end position="417"/>
    </location>
</feature>
<keyword evidence="2" id="KW-1133">Transmembrane helix</keyword>
<evidence type="ECO:0008006" key="5">
    <source>
        <dbReference type="Google" id="ProtNLM"/>
    </source>
</evidence>
<dbReference type="RefSeq" id="WP_343983149.1">
    <property type="nucleotide sequence ID" value="NZ_BAAAGK010000295.1"/>
</dbReference>
<feature type="transmembrane region" description="Helical" evidence="2">
    <location>
        <begin position="312"/>
        <end position="332"/>
    </location>
</feature>
<feature type="transmembrane region" description="Helical" evidence="2">
    <location>
        <begin position="98"/>
        <end position="130"/>
    </location>
</feature>
<feature type="transmembrane region" description="Helical" evidence="2">
    <location>
        <begin position="234"/>
        <end position="251"/>
    </location>
</feature>
<comment type="caution">
    <text evidence="3">The sequence shown here is derived from an EMBL/GenBank/DDBJ whole genome shotgun (WGS) entry which is preliminary data.</text>
</comment>
<dbReference type="Proteomes" id="UP001596514">
    <property type="component" value="Unassembled WGS sequence"/>
</dbReference>
<accession>A0ABW2SRQ0</accession>
<feature type="transmembrane region" description="Helical" evidence="2">
    <location>
        <begin position="344"/>
        <end position="363"/>
    </location>
</feature>
<evidence type="ECO:0000313" key="3">
    <source>
        <dbReference type="EMBL" id="MFC7598973.1"/>
    </source>
</evidence>
<feature type="transmembrane region" description="Helical" evidence="2">
    <location>
        <begin position="203"/>
        <end position="222"/>
    </location>
</feature>
<feature type="transmembrane region" description="Helical" evidence="2">
    <location>
        <begin position="142"/>
        <end position="160"/>
    </location>
</feature>
<evidence type="ECO:0000313" key="4">
    <source>
        <dbReference type="Proteomes" id="UP001596514"/>
    </source>
</evidence>
<gene>
    <name evidence="3" type="ORF">ACFQVD_02485</name>
</gene>
<feature type="transmembrane region" description="Helical" evidence="2">
    <location>
        <begin position="29"/>
        <end position="47"/>
    </location>
</feature>
<reference evidence="4" key="1">
    <citation type="journal article" date="2019" name="Int. J. Syst. Evol. Microbiol.">
        <title>The Global Catalogue of Microorganisms (GCM) 10K type strain sequencing project: providing services to taxonomists for standard genome sequencing and annotation.</title>
        <authorList>
            <consortium name="The Broad Institute Genomics Platform"/>
            <consortium name="The Broad Institute Genome Sequencing Center for Infectious Disease"/>
            <person name="Wu L."/>
            <person name="Ma J."/>
        </authorList>
    </citation>
    <scope>NUCLEOTIDE SEQUENCE [LARGE SCALE GENOMIC DNA]</scope>
    <source>
        <strain evidence="4">JCM 10083</strain>
    </source>
</reference>
<evidence type="ECO:0000256" key="2">
    <source>
        <dbReference type="SAM" id="Phobius"/>
    </source>
</evidence>
<name>A0ABW2SRQ0_9ACTN</name>
<keyword evidence="2" id="KW-0812">Transmembrane</keyword>
<keyword evidence="2" id="KW-0472">Membrane</keyword>
<organism evidence="3 4">
    <name type="scientific">Streptosporangium amethystogenes subsp. fukuiense</name>
    <dbReference type="NCBI Taxonomy" id="698418"/>
    <lineage>
        <taxon>Bacteria</taxon>
        <taxon>Bacillati</taxon>
        <taxon>Actinomycetota</taxon>
        <taxon>Actinomycetes</taxon>
        <taxon>Streptosporangiales</taxon>
        <taxon>Streptosporangiaceae</taxon>
        <taxon>Streptosporangium</taxon>
    </lineage>
</organism>
<keyword evidence="4" id="KW-1185">Reference proteome</keyword>
<proteinExistence type="predicted"/>